<evidence type="ECO:0000313" key="2">
    <source>
        <dbReference type="Proteomes" id="UP001165186"/>
    </source>
</evidence>
<keyword evidence="2" id="KW-1185">Reference proteome</keyword>
<sequence>MTFALEVQKLLTWVPRDDAQNYTPADIPLAGRTISMILSLVTLCVISVCITRRVQNVHRWSTLPLGAWYIVLIYVDSFLFIFITTVFKDVGLNETMTICRGAILLCLTLYLSTKVCVYLFLVEKAYIVRGSNIPRYRDPLYVLNITGAMAPYGVLAILNIIWRFSRIDNGTCVIGMEKKALLPLIVFDVAVNIYLTTLFIVPLRQLYSYKSQANATLHTMAVRTFIGSCATLASSITNLTLLMVLDGEPAWVCFLSCNVEILFSVLILHWVTSRDRTGQTTNRSYSRSGGQMPSGGHGNGEASGSNPLSSSSRSRTRRDAKTKIGTETLISEHYGAARGGGDTWPDDTVATTTVDGGWPDDTRAVIDARCERAGGGYRGEGGGIALDRIVVTKESEVRTTRDERRHTREVSGARGMGRGGAVVEYVTDHSDGRSETETAGSASRREGSTDGIVRPDPTHMV</sequence>
<dbReference type="EMBL" id="BSXG01000009">
    <property type="protein sequence ID" value="GME23817.1"/>
    <property type="molecule type" value="Genomic_DNA"/>
</dbReference>
<accession>A0ACB5RTJ8</accession>
<proteinExistence type="predicted"/>
<protein>
    <submittedName>
        <fullName evidence="1">Ring finger domain protein</fullName>
    </submittedName>
</protein>
<dbReference type="Proteomes" id="UP001165186">
    <property type="component" value="Unassembled WGS sequence"/>
</dbReference>
<gene>
    <name evidence="1" type="primary">g8554</name>
    <name evidence="1" type="ORF">NpPPO83_00008554</name>
</gene>
<comment type="caution">
    <text evidence="1">The sequence shown here is derived from an EMBL/GenBank/DDBJ whole genome shotgun (WGS) entry which is preliminary data.</text>
</comment>
<organism evidence="1 2">
    <name type="scientific">Neofusicoccum parvum</name>
    <dbReference type="NCBI Taxonomy" id="310453"/>
    <lineage>
        <taxon>Eukaryota</taxon>
        <taxon>Fungi</taxon>
        <taxon>Dikarya</taxon>
        <taxon>Ascomycota</taxon>
        <taxon>Pezizomycotina</taxon>
        <taxon>Dothideomycetes</taxon>
        <taxon>Dothideomycetes incertae sedis</taxon>
        <taxon>Botryosphaeriales</taxon>
        <taxon>Botryosphaeriaceae</taxon>
        <taxon>Neofusicoccum</taxon>
    </lineage>
</organism>
<evidence type="ECO:0000313" key="1">
    <source>
        <dbReference type="EMBL" id="GME23817.1"/>
    </source>
</evidence>
<name>A0ACB5RTJ8_9PEZI</name>
<reference evidence="1" key="1">
    <citation type="submission" date="2024-09" db="EMBL/GenBank/DDBJ databases">
        <title>Draft Genome Sequences of Neofusicoccum parvum.</title>
        <authorList>
            <person name="Ashida A."/>
            <person name="Camagna M."/>
            <person name="Tanaka A."/>
            <person name="Takemoto D."/>
        </authorList>
    </citation>
    <scope>NUCLEOTIDE SEQUENCE</scope>
    <source>
        <strain evidence="1">PPO83</strain>
    </source>
</reference>